<name>A0A6J7SR45_9ZZZZ</name>
<accession>A0A6J7SR45</accession>
<sequence>MRGLSSNACVIKVVKTVSKATSLSLLLDSVSCTKAIDAILRTASLRAEAAPGSSIRLACKRNSADTVCRLFLTR</sequence>
<dbReference type="EMBL" id="CAFBQB010000081">
    <property type="protein sequence ID" value="CAB5042688.1"/>
    <property type="molecule type" value="Genomic_DNA"/>
</dbReference>
<reference evidence="1" key="1">
    <citation type="submission" date="2020-05" db="EMBL/GenBank/DDBJ databases">
        <authorList>
            <person name="Chiriac C."/>
            <person name="Salcher M."/>
            <person name="Ghai R."/>
            <person name="Kavagutti S V."/>
        </authorList>
    </citation>
    <scope>NUCLEOTIDE SEQUENCE</scope>
</reference>
<dbReference type="AlphaFoldDB" id="A0A6J7SR45"/>
<protein>
    <submittedName>
        <fullName evidence="1">Unannotated protein</fullName>
    </submittedName>
</protein>
<proteinExistence type="predicted"/>
<evidence type="ECO:0000313" key="1">
    <source>
        <dbReference type="EMBL" id="CAB5042688.1"/>
    </source>
</evidence>
<organism evidence="1">
    <name type="scientific">freshwater metagenome</name>
    <dbReference type="NCBI Taxonomy" id="449393"/>
    <lineage>
        <taxon>unclassified sequences</taxon>
        <taxon>metagenomes</taxon>
        <taxon>ecological metagenomes</taxon>
    </lineage>
</organism>
<gene>
    <name evidence="1" type="ORF">UFOPK4248_00682</name>
</gene>